<dbReference type="PROSITE" id="PS50927">
    <property type="entry name" value="BULB_LECTIN"/>
    <property type="match status" value="1"/>
</dbReference>
<keyword evidence="1 4" id="KW-0732">Signal</keyword>
<dbReference type="PANTHER" id="PTHR32444">
    <property type="entry name" value="BULB-TYPE LECTIN DOMAIN-CONTAINING PROTEIN"/>
    <property type="match status" value="1"/>
</dbReference>
<dbReference type="InterPro" id="IPR021820">
    <property type="entry name" value="S-locus_recpt_kinase_C"/>
</dbReference>
<feature type="domain" description="Protein kinase" evidence="5">
    <location>
        <begin position="482"/>
        <end position="694"/>
    </location>
</feature>
<keyword evidence="3" id="KW-1133">Transmembrane helix</keyword>
<dbReference type="FunFam" id="3.30.200.20:FF:000466">
    <property type="entry name" value="Putative LRR receptor-like serine/threonine-protein kinase"/>
    <property type="match status" value="1"/>
</dbReference>
<feature type="signal peptide" evidence="4">
    <location>
        <begin position="1"/>
        <end position="20"/>
    </location>
</feature>
<dbReference type="InterPro" id="IPR001480">
    <property type="entry name" value="Bulb-type_lectin_dom"/>
</dbReference>
<dbReference type="GO" id="GO:0005524">
    <property type="term" value="F:ATP binding"/>
    <property type="evidence" value="ECO:0007669"/>
    <property type="project" value="InterPro"/>
</dbReference>
<gene>
    <name evidence="7" type="ORF">SHERM_12875</name>
</gene>
<dbReference type="SMART" id="SM00108">
    <property type="entry name" value="B_lectin"/>
    <property type="match status" value="1"/>
</dbReference>
<sequence>MKPATVMLVFLLIHLHFLAAQVSSIDTLWQGGDSLNSYSQLISTRRIFTLGFHTPQDTNNTYLAVWYTDGAPPNPPVWIANRENPFPPNSNLSLTIDANGSLVITSRRPGVESFEVYSGGPRNNLSATLLDTGNFVVREANSSGEILWQSFDYPTDTLLPGMKLGFNQRTGRNWTLSSWFDESNPAHGAFTLEWDSNVGRLVIRRRGVIYWTSGRMRDYYENTGNFSIKEFENMNPPDVLDYNYNFSSVTDGEGEYFMYTLVYIIYFTPDERKIISGWRMDYNGDISDIGGGYLVMSSLCYGYESKRPGVQRGCQVWEQPTCRNQRQTFTRRAGHFSGGFSTSFYDRNASLGPSDCRENCWDDCECMAYFPSSDGCRFWRGRMGFVQSPDGITDADLMYLLETAPSGMKTYVKIILVVLSAMVVFFSGVAFFLMRKLKQVRREKELHELLTLEGYTDANEGGKSHDLRLFTYASVQSATRNFSSDHKLGQGGFGPVYKGITSEGKDIAVKLLSRQSGQGLLEFKTELILISKLQHVNLVKLIGFSIHGNDKMIIYEYMHNKSLDFFLFILEIVSGRKNNIFQQTEGPLSLVEHAWELWRKDCALDFMDPTLGNSCIVGQVQKCIHVGLLCVENLAVDRPSIEDVTLMLKNEMTNLPMPKNPGYITKNNVNEDVETSLLEKLSVNELTLTEIGGR</sequence>
<dbReference type="Pfam" id="PF08276">
    <property type="entry name" value="PAN_2"/>
    <property type="match status" value="1"/>
</dbReference>
<dbReference type="OrthoDB" id="912844at2759"/>
<evidence type="ECO:0000256" key="3">
    <source>
        <dbReference type="SAM" id="Phobius"/>
    </source>
</evidence>
<keyword evidence="7" id="KW-0808">Transferase</keyword>
<feature type="transmembrane region" description="Helical" evidence="3">
    <location>
        <begin position="411"/>
        <end position="434"/>
    </location>
</feature>
<evidence type="ECO:0000256" key="1">
    <source>
        <dbReference type="ARBA" id="ARBA00022729"/>
    </source>
</evidence>
<dbReference type="Gene3D" id="1.10.510.10">
    <property type="entry name" value="Transferase(Phosphotransferase) domain 1"/>
    <property type="match status" value="1"/>
</dbReference>
<dbReference type="SUPFAM" id="SSF51110">
    <property type="entry name" value="alpha-D-mannose-specific plant lectins"/>
    <property type="match status" value="1"/>
</dbReference>
<dbReference type="Gene3D" id="3.30.200.20">
    <property type="entry name" value="Phosphorylase Kinase, domain 1"/>
    <property type="match status" value="1"/>
</dbReference>
<keyword evidence="8" id="KW-1185">Reference proteome</keyword>
<dbReference type="EMBL" id="CACSLK010009714">
    <property type="protein sequence ID" value="CAA0812057.1"/>
    <property type="molecule type" value="Genomic_DNA"/>
</dbReference>
<keyword evidence="7" id="KW-0418">Kinase</keyword>
<name>A0A9N7MNM8_STRHE</name>
<reference evidence="7" key="1">
    <citation type="submission" date="2019-12" db="EMBL/GenBank/DDBJ databases">
        <authorList>
            <person name="Scholes J."/>
        </authorList>
    </citation>
    <scope>NUCLEOTIDE SEQUENCE</scope>
</reference>
<dbReference type="Proteomes" id="UP001153555">
    <property type="component" value="Unassembled WGS sequence"/>
</dbReference>
<dbReference type="Pfam" id="PF07714">
    <property type="entry name" value="PK_Tyr_Ser-Thr"/>
    <property type="match status" value="1"/>
</dbReference>
<dbReference type="GO" id="GO:0004674">
    <property type="term" value="F:protein serine/threonine kinase activity"/>
    <property type="evidence" value="ECO:0007669"/>
    <property type="project" value="InterPro"/>
</dbReference>
<organism evidence="7 8">
    <name type="scientific">Striga hermonthica</name>
    <name type="common">Purple witchweed</name>
    <name type="synonym">Buchnera hermonthica</name>
    <dbReference type="NCBI Taxonomy" id="68872"/>
    <lineage>
        <taxon>Eukaryota</taxon>
        <taxon>Viridiplantae</taxon>
        <taxon>Streptophyta</taxon>
        <taxon>Embryophyta</taxon>
        <taxon>Tracheophyta</taxon>
        <taxon>Spermatophyta</taxon>
        <taxon>Magnoliopsida</taxon>
        <taxon>eudicotyledons</taxon>
        <taxon>Gunneridae</taxon>
        <taxon>Pentapetalae</taxon>
        <taxon>asterids</taxon>
        <taxon>lamiids</taxon>
        <taxon>Lamiales</taxon>
        <taxon>Orobanchaceae</taxon>
        <taxon>Buchnereae</taxon>
        <taxon>Striga</taxon>
    </lineage>
</organism>
<dbReference type="InterPro" id="IPR011009">
    <property type="entry name" value="Kinase-like_dom_sf"/>
</dbReference>
<dbReference type="PANTHER" id="PTHR32444:SF226">
    <property type="entry name" value="BULB-TYPE LECTIN DOMAIN-CONTAINING PROTEIN"/>
    <property type="match status" value="1"/>
</dbReference>
<dbReference type="InterPro" id="IPR036426">
    <property type="entry name" value="Bulb-type_lectin_dom_sf"/>
</dbReference>
<evidence type="ECO:0000256" key="2">
    <source>
        <dbReference type="ARBA" id="ARBA00023180"/>
    </source>
</evidence>
<accession>A0A9N7MNM8</accession>
<dbReference type="AlphaFoldDB" id="A0A9N7MNM8"/>
<dbReference type="Pfam" id="PF11883">
    <property type="entry name" value="DUF3403"/>
    <property type="match status" value="1"/>
</dbReference>
<dbReference type="InterPro" id="IPR003609">
    <property type="entry name" value="Pan_app"/>
</dbReference>
<dbReference type="SUPFAM" id="SSF56112">
    <property type="entry name" value="Protein kinase-like (PK-like)"/>
    <property type="match status" value="1"/>
</dbReference>
<evidence type="ECO:0000259" key="5">
    <source>
        <dbReference type="PROSITE" id="PS50011"/>
    </source>
</evidence>
<keyword evidence="2" id="KW-0325">Glycoprotein</keyword>
<proteinExistence type="predicted"/>
<dbReference type="InterPro" id="IPR000719">
    <property type="entry name" value="Prot_kinase_dom"/>
</dbReference>
<dbReference type="SMART" id="SM00219">
    <property type="entry name" value="TyrKc"/>
    <property type="match status" value="1"/>
</dbReference>
<evidence type="ECO:0000313" key="7">
    <source>
        <dbReference type="EMBL" id="CAA0812057.1"/>
    </source>
</evidence>
<comment type="caution">
    <text evidence="7">The sequence shown here is derived from an EMBL/GenBank/DDBJ whole genome shotgun (WGS) entry which is preliminary data.</text>
</comment>
<dbReference type="PROSITE" id="PS50011">
    <property type="entry name" value="PROTEIN_KINASE_DOM"/>
    <property type="match status" value="1"/>
</dbReference>
<dbReference type="Pfam" id="PF01453">
    <property type="entry name" value="B_lectin"/>
    <property type="match status" value="1"/>
</dbReference>
<keyword evidence="3" id="KW-0812">Transmembrane</keyword>
<evidence type="ECO:0000259" key="6">
    <source>
        <dbReference type="PROSITE" id="PS50927"/>
    </source>
</evidence>
<dbReference type="Gene3D" id="2.90.10.10">
    <property type="entry name" value="Bulb-type lectin domain"/>
    <property type="match status" value="1"/>
</dbReference>
<dbReference type="InterPro" id="IPR001245">
    <property type="entry name" value="Ser-Thr/Tyr_kinase_cat_dom"/>
</dbReference>
<evidence type="ECO:0000313" key="8">
    <source>
        <dbReference type="Proteomes" id="UP001153555"/>
    </source>
</evidence>
<feature type="domain" description="Bulb-type lectin" evidence="6">
    <location>
        <begin position="26"/>
        <end position="150"/>
    </location>
</feature>
<evidence type="ECO:0000256" key="4">
    <source>
        <dbReference type="SAM" id="SignalP"/>
    </source>
</evidence>
<dbReference type="InterPro" id="IPR020635">
    <property type="entry name" value="Tyr_kinase_cat_dom"/>
</dbReference>
<feature type="chain" id="PRO_5040259992" evidence="4">
    <location>
        <begin position="21"/>
        <end position="694"/>
    </location>
</feature>
<dbReference type="GO" id="GO:0004713">
    <property type="term" value="F:protein tyrosine kinase activity"/>
    <property type="evidence" value="ECO:0007669"/>
    <property type="project" value="InterPro"/>
</dbReference>
<dbReference type="CDD" id="cd00028">
    <property type="entry name" value="B_lectin"/>
    <property type="match status" value="1"/>
</dbReference>
<keyword evidence="3" id="KW-0472">Membrane</keyword>
<protein>
    <submittedName>
        <fullName evidence="7">Lectin protein kinase family protein</fullName>
    </submittedName>
</protein>